<dbReference type="Pfam" id="PF11769">
    <property type="entry name" value="DUF3313"/>
    <property type="match status" value="1"/>
</dbReference>
<feature type="region of interest" description="Disordered" evidence="1">
    <location>
        <begin position="267"/>
        <end position="290"/>
    </location>
</feature>
<evidence type="ECO:0000313" key="2">
    <source>
        <dbReference type="EMBL" id="ATQ43688.1"/>
    </source>
</evidence>
<dbReference type="Proteomes" id="UP000228945">
    <property type="component" value="Chromosome"/>
</dbReference>
<organism evidence="2 3">
    <name type="scientific">Caulobacter mirabilis</name>
    <dbReference type="NCBI Taxonomy" id="69666"/>
    <lineage>
        <taxon>Bacteria</taxon>
        <taxon>Pseudomonadati</taxon>
        <taxon>Pseudomonadota</taxon>
        <taxon>Alphaproteobacteria</taxon>
        <taxon>Caulobacterales</taxon>
        <taxon>Caulobacteraceae</taxon>
        <taxon>Caulobacter</taxon>
    </lineage>
</organism>
<protein>
    <submittedName>
        <fullName evidence="2">DUF3313 domain-containing protein</fullName>
    </submittedName>
</protein>
<dbReference type="RefSeq" id="WP_099622937.1">
    <property type="nucleotide sequence ID" value="NZ_CP024201.1"/>
</dbReference>
<dbReference type="KEGG" id="cmb:CSW64_15450"/>
<feature type="compositionally biased region" description="Low complexity" evidence="1">
    <location>
        <begin position="275"/>
        <end position="290"/>
    </location>
</feature>
<dbReference type="AlphaFoldDB" id="A0A2D2B0A2"/>
<evidence type="ECO:0000313" key="3">
    <source>
        <dbReference type="Proteomes" id="UP000228945"/>
    </source>
</evidence>
<dbReference type="EMBL" id="CP024201">
    <property type="protein sequence ID" value="ATQ43688.1"/>
    <property type="molecule type" value="Genomic_DNA"/>
</dbReference>
<proteinExistence type="predicted"/>
<keyword evidence="3" id="KW-1185">Reference proteome</keyword>
<name>A0A2D2B0A2_9CAUL</name>
<gene>
    <name evidence="2" type="ORF">CSW64_15450</name>
</gene>
<dbReference type="InterPro" id="IPR021747">
    <property type="entry name" value="DUF3313"/>
</dbReference>
<sequence length="290" mass="29912">MSPPATFDLAAGRTLAVRTCAFIPLALLAACASSPMTRSGSLSSYSGLTPSNRASTNSQIRVDKEEVLAAKTVRISATRFGDGVGAGLTEENRALVANRVDRALCKTLSTRFDIVDVASPADLSIQATITRLDATNKVAAAGSMVVGFVSPIPIVTPRIPIGLGSLTVEAEALDAEGNQQAAMIWSRGAQMVSIGDSSSVSEIGDAYQLAAAFGENFGDLMTRGESPFKGSPVKLPTFGKKTDDACDAYGTEGGVAGFFADSFGMPPSMADKGAKPAAKPEAQPPVTTDR</sequence>
<accession>A0A2D2B0A2</accession>
<dbReference type="OrthoDB" id="7592977at2"/>
<reference evidence="2 3" key="1">
    <citation type="submission" date="2017-10" db="EMBL/GenBank/DDBJ databases">
        <title>Genome sequence of Caulobacter mirabilis FWC38.</title>
        <authorList>
            <person name="Fiebig A."/>
            <person name="Crosson S."/>
        </authorList>
    </citation>
    <scope>NUCLEOTIDE SEQUENCE [LARGE SCALE GENOMIC DNA]</scope>
    <source>
        <strain evidence="2 3">FWC 38</strain>
    </source>
</reference>
<evidence type="ECO:0000256" key="1">
    <source>
        <dbReference type="SAM" id="MobiDB-lite"/>
    </source>
</evidence>